<evidence type="ECO:0000313" key="3">
    <source>
        <dbReference type="Proteomes" id="UP001221757"/>
    </source>
</evidence>
<evidence type="ECO:0000256" key="1">
    <source>
        <dbReference type="SAM" id="MobiDB-lite"/>
    </source>
</evidence>
<dbReference type="EMBL" id="JARKIE010000476">
    <property type="protein sequence ID" value="KAJ7634030.1"/>
    <property type="molecule type" value="Genomic_DNA"/>
</dbReference>
<proteinExistence type="predicted"/>
<comment type="caution">
    <text evidence="2">The sequence shown here is derived from an EMBL/GenBank/DDBJ whole genome shotgun (WGS) entry which is preliminary data.</text>
</comment>
<dbReference type="Proteomes" id="UP001221757">
    <property type="component" value="Unassembled WGS sequence"/>
</dbReference>
<keyword evidence="3" id="KW-1185">Reference proteome</keyword>
<feature type="non-terminal residue" evidence="2">
    <location>
        <position position="84"/>
    </location>
</feature>
<name>A0AAD7FNH9_MYCRO</name>
<reference evidence="2" key="1">
    <citation type="submission" date="2023-03" db="EMBL/GenBank/DDBJ databases">
        <title>Massive genome expansion in bonnet fungi (Mycena s.s.) driven by repeated elements and novel gene families across ecological guilds.</title>
        <authorList>
            <consortium name="Lawrence Berkeley National Laboratory"/>
            <person name="Harder C.B."/>
            <person name="Miyauchi S."/>
            <person name="Viragh M."/>
            <person name="Kuo A."/>
            <person name="Thoen E."/>
            <person name="Andreopoulos B."/>
            <person name="Lu D."/>
            <person name="Skrede I."/>
            <person name="Drula E."/>
            <person name="Henrissat B."/>
            <person name="Morin E."/>
            <person name="Kohler A."/>
            <person name="Barry K."/>
            <person name="LaButti K."/>
            <person name="Morin E."/>
            <person name="Salamov A."/>
            <person name="Lipzen A."/>
            <person name="Mereny Z."/>
            <person name="Hegedus B."/>
            <person name="Baldrian P."/>
            <person name="Stursova M."/>
            <person name="Weitz H."/>
            <person name="Taylor A."/>
            <person name="Grigoriev I.V."/>
            <person name="Nagy L.G."/>
            <person name="Martin F."/>
            <person name="Kauserud H."/>
        </authorList>
    </citation>
    <scope>NUCLEOTIDE SEQUENCE</scope>
    <source>
        <strain evidence="2">CBHHK067</strain>
    </source>
</reference>
<feature type="region of interest" description="Disordered" evidence="1">
    <location>
        <begin position="59"/>
        <end position="84"/>
    </location>
</feature>
<protein>
    <recommendedName>
        <fullName evidence="4">DDE Tnp4 domain-containing protein</fullName>
    </recommendedName>
</protein>
<evidence type="ECO:0008006" key="4">
    <source>
        <dbReference type="Google" id="ProtNLM"/>
    </source>
</evidence>
<gene>
    <name evidence="2" type="ORF">B0H17DRAFT_1280099</name>
</gene>
<accession>A0AAD7FNH9</accession>
<dbReference type="AlphaFoldDB" id="A0AAD7FNH9"/>
<evidence type="ECO:0000313" key="2">
    <source>
        <dbReference type="EMBL" id="KAJ7634030.1"/>
    </source>
</evidence>
<organism evidence="2 3">
    <name type="scientific">Mycena rosella</name>
    <name type="common">Pink bonnet</name>
    <name type="synonym">Agaricus rosellus</name>
    <dbReference type="NCBI Taxonomy" id="1033263"/>
    <lineage>
        <taxon>Eukaryota</taxon>
        <taxon>Fungi</taxon>
        <taxon>Dikarya</taxon>
        <taxon>Basidiomycota</taxon>
        <taxon>Agaricomycotina</taxon>
        <taxon>Agaricomycetes</taxon>
        <taxon>Agaricomycetidae</taxon>
        <taxon>Agaricales</taxon>
        <taxon>Marasmiineae</taxon>
        <taxon>Mycenaceae</taxon>
        <taxon>Mycena</taxon>
    </lineage>
</organism>
<sequence>MLRIRSEHAIGFLKGRFHSLKHLRVNIRDEATHKIATYWVSACIGIHAFALRSEAQERAADFDSDDPDPFIAEGLSSTDDDSEG</sequence>